<dbReference type="Proteomes" id="UP000092462">
    <property type="component" value="Unassembled WGS sequence"/>
</dbReference>
<evidence type="ECO:0000313" key="3">
    <source>
        <dbReference type="EnsemblMetazoa" id="PPAI009642-PA"/>
    </source>
</evidence>
<dbReference type="VEuPathDB" id="VectorBase:PPAPM1_006287"/>
<accession>A0A1B0DMQ0</accession>
<evidence type="ECO:0000313" key="4">
    <source>
        <dbReference type="Proteomes" id="UP000092462"/>
    </source>
</evidence>
<evidence type="ECO:0000256" key="2">
    <source>
        <dbReference type="SAM" id="MobiDB-lite"/>
    </source>
</evidence>
<feature type="compositionally biased region" description="Basic and acidic residues" evidence="2">
    <location>
        <begin position="1"/>
        <end position="19"/>
    </location>
</feature>
<dbReference type="EMBL" id="AJVK01007070">
    <property type="status" value="NOT_ANNOTATED_CDS"/>
    <property type="molecule type" value="Genomic_DNA"/>
</dbReference>
<organism evidence="3 4">
    <name type="scientific">Phlebotomus papatasi</name>
    <name type="common">Sandfly</name>
    <dbReference type="NCBI Taxonomy" id="29031"/>
    <lineage>
        <taxon>Eukaryota</taxon>
        <taxon>Metazoa</taxon>
        <taxon>Ecdysozoa</taxon>
        <taxon>Arthropoda</taxon>
        <taxon>Hexapoda</taxon>
        <taxon>Insecta</taxon>
        <taxon>Pterygota</taxon>
        <taxon>Neoptera</taxon>
        <taxon>Endopterygota</taxon>
        <taxon>Diptera</taxon>
        <taxon>Nematocera</taxon>
        <taxon>Psychodoidea</taxon>
        <taxon>Psychodidae</taxon>
        <taxon>Phlebotomus</taxon>
        <taxon>Phlebotomus</taxon>
    </lineage>
</organism>
<keyword evidence="1" id="KW-0175">Coiled coil</keyword>
<feature type="coiled-coil region" evidence="1">
    <location>
        <begin position="148"/>
        <end position="177"/>
    </location>
</feature>
<proteinExistence type="predicted"/>
<dbReference type="AlphaFoldDB" id="A0A1B0DMQ0"/>
<protein>
    <submittedName>
        <fullName evidence="3">Uncharacterized protein</fullName>
    </submittedName>
</protein>
<reference evidence="3" key="1">
    <citation type="submission" date="2022-08" db="UniProtKB">
        <authorList>
            <consortium name="EnsemblMetazoa"/>
        </authorList>
    </citation>
    <scope>IDENTIFICATION</scope>
    <source>
        <strain evidence="3">Israel</strain>
    </source>
</reference>
<sequence length="302" mass="35254">MSKSNIKSEKLEKKKDSQKRSQRIVRSQQYVYVTYMEEHPDFVENESREHWKVLAKRLNEVNGPKKSPEDWKSTFMRWKHQVAYRARQAATGNSPLYRSLTQIDVRALIAMGKEIPMNCHIIGETEPSEVLKMHLKRQAAIKCESSKAEEIEIVQQVDEEEMEEEEEEEHVDKEEEGETVNIYTLEEEEYEVEVPKTIHEPLVKTYQGRKRKAPVAESTRILPHAAPSNIPICSRATSPDSPQLVTQVTQQKPLDDRDFQLKKRKVLALERRAMAQERIADAFERIVNVLESRFERDLTNLI</sequence>
<feature type="region of interest" description="Disordered" evidence="2">
    <location>
        <begin position="1"/>
        <end position="22"/>
    </location>
</feature>
<evidence type="ECO:0000256" key="1">
    <source>
        <dbReference type="SAM" id="Coils"/>
    </source>
</evidence>
<keyword evidence="4" id="KW-1185">Reference proteome</keyword>
<dbReference type="EnsemblMetazoa" id="PPAI009642-RA">
    <property type="protein sequence ID" value="PPAI009642-PA"/>
    <property type="gene ID" value="PPAI009642"/>
</dbReference>
<dbReference type="VEuPathDB" id="VectorBase:PPAI009642"/>
<name>A0A1B0DMQ0_PHLPP</name>